<dbReference type="GO" id="GO:0016020">
    <property type="term" value="C:membrane"/>
    <property type="evidence" value="ECO:0007669"/>
    <property type="project" value="UniProtKB-SubCell"/>
</dbReference>
<dbReference type="Pfam" id="PF01529">
    <property type="entry name" value="DHHC"/>
    <property type="match status" value="1"/>
</dbReference>
<dbReference type="AlphaFoldDB" id="A0A2A2M035"/>
<feature type="transmembrane region" description="Helical" evidence="7">
    <location>
        <begin position="182"/>
        <end position="205"/>
    </location>
</feature>
<evidence type="ECO:0000256" key="6">
    <source>
        <dbReference type="ARBA" id="ARBA00047790"/>
    </source>
</evidence>
<dbReference type="OrthoDB" id="4096362at2759"/>
<dbReference type="EMBL" id="LIAE01006290">
    <property type="protein sequence ID" value="PAV91790.1"/>
    <property type="molecule type" value="Genomic_DNA"/>
</dbReference>
<comment type="domain">
    <text evidence="7">The DHHC domain is required for palmitoyltransferase activity.</text>
</comment>
<evidence type="ECO:0000256" key="2">
    <source>
        <dbReference type="ARBA" id="ARBA00022692"/>
    </source>
</evidence>
<evidence type="ECO:0000256" key="5">
    <source>
        <dbReference type="ARBA" id="ARBA00023463"/>
    </source>
</evidence>
<evidence type="ECO:0000259" key="8">
    <source>
        <dbReference type="Pfam" id="PF01529"/>
    </source>
</evidence>
<feature type="transmembrane region" description="Helical" evidence="7">
    <location>
        <begin position="12"/>
        <end position="31"/>
    </location>
</feature>
<sequence length="412" mass="46092">MCKRLSQLLPSLIAWALILTCTAAFYFFMHREIIDKWAWLGVGFLALDVAIFLMVLSNLTLAMCMDPGIHPYALTSEEPAQLDDFRSPLYKNVEINGITVRMKWCVTCKFYRPPRASHCSVCNRCIDTFDHHCPWVHNCVGRRNYRYFFFFLLFLSIHMFYVCGICLTFILTSREEALSPPYLCSVVLVALSVILSVPVVGLTIFHMILVARGRTTNEQVTGKFQSGYNPFTVGCCGNIMKTLCGSQFPPYEKYATIAKKRRRIEREILAANRNGTALNIDEGDESAILYVPDRDGTRDGHIRMKQLKVADSQSVGTALSLAGEPNPSVTRDGSTCNLFQSAQGSRATTPDEKPKGSSAYAQAFREATSTSNERHVEAVRVLQSNDGNRPLPFTDAVRIHDMLNSPTKAVAL</sequence>
<dbReference type="EC" id="2.3.1.225" evidence="7"/>
<dbReference type="PROSITE" id="PS50216">
    <property type="entry name" value="DHHC"/>
    <property type="match status" value="1"/>
</dbReference>
<comment type="caution">
    <text evidence="9">The sequence shown here is derived from an EMBL/GenBank/DDBJ whole genome shotgun (WGS) entry which is preliminary data.</text>
</comment>
<keyword evidence="3 7" id="KW-1133">Transmembrane helix</keyword>
<keyword evidence="10" id="KW-1185">Reference proteome</keyword>
<organism evidence="9 10">
    <name type="scientific">Diploscapter pachys</name>
    <dbReference type="NCBI Taxonomy" id="2018661"/>
    <lineage>
        <taxon>Eukaryota</taxon>
        <taxon>Metazoa</taxon>
        <taxon>Ecdysozoa</taxon>
        <taxon>Nematoda</taxon>
        <taxon>Chromadorea</taxon>
        <taxon>Rhabditida</taxon>
        <taxon>Rhabditina</taxon>
        <taxon>Rhabditomorpha</taxon>
        <taxon>Rhabditoidea</taxon>
        <taxon>Rhabditidae</taxon>
        <taxon>Diploscapter</taxon>
    </lineage>
</organism>
<comment type="subcellular location">
    <subcellularLocation>
        <location evidence="1">Membrane</location>
        <topology evidence="1">Multi-pass membrane protein</topology>
    </subcellularLocation>
</comment>
<keyword evidence="2 7" id="KW-0812">Transmembrane</keyword>
<dbReference type="PANTHER" id="PTHR12349">
    <property type="entry name" value="ANKYRIN REPEAT AND LEM DOMAIN-CONTAINING PROTEIN 2"/>
    <property type="match status" value="1"/>
</dbReference>
<dbReference type="GO" id="GO:0019706">
    <property type="term" value="F:protein-cysteine S-palmitoyltransferase activity"/>
    <property type="evidence" value="ECO:0007669"/>
    <property type="project" value="UniProtKB-EC"/>
</dbReference>
<dbReference type="PANTHER" id="PTHR12349:SF2">
    <property type="entry name" value="PALMITOYLTRANSFERASE ZDHHC8"/>
    <property type="match status" value="1"/>
</dbReference>
<evidence type="ECO:0000256" key="4">
    <source>
        <dbReference type="ARBA" id="ARBA00023136"/>
    </source>
</evidence>
<comment type="similarity">
    <text evidence="5">Belongs to the DHHC palmitoyltransferase family. ERF2/ZDHHC9 subfamily.</text>
</comment>
<feature type="transmembrane region" description="Helical" evidence="7">
    <location>
        <begin position="37"/>
        <end position="56"/>
    </location>
</feature>
<feature type="domain" description="Palmitoyltransferase DHHC" evidence="8">
    <location>
        <begin position="101"/>
        <end position="221"/>
    </location>
</feature>
<dbReference type="Proteomes" id="UP000218231">
    <property type="component" value="Unassembled WGS sequence"/>
</dbReference>
<evidence type="ECO:0000256" key="7">
    <source>
        <dbReference type="RuleBase" id="RU079119"/>
    </source>
</evidence>
<dbReference type="STRING" id="2018661.A0A2A2M035"/>
<accession>A0A2A2M035</accession>
<protein>
    <recommendedName>
        <fullName evidence="7">Palmitoyltransferase</fullName>
        <ecNumber evidence="7">2.3.1.225</ecNumber>
    </recommendedName>
</protein>
<keyword evidence="7" id="KW-0808">Transferase</keyword>
<evidence type="ECO:0000256" key="1">
    <source>
        <dbReference type="ARBA" id="ARBA00004141"/>
    </source>
</evidence>
<gene>
    <name evidence="9" type="ORF">WR25_21172</name>
</gene>
<reference evidence="9 10" key="1">
    <citation type="journal article" date="2017" name="Curr. Biol.">
        <title>Genome architecture and evolution of a unichromosomal asexual nematode.</title>
        <authorList>
            <person name="Fradin H."/>
            <person name="Zegar C."/>
            <person name="Gutwein M."/>
            <person name="Lucas J."/>
            <person name="Kovtun M."/>
            <person name="Corcoran D."/>
            <person name="Baugh L.R."/>
            <person name="Kiontke K."/>
            <person name="Gunsalus K."/>
            <person name="Fitch D.H."/>
            <person name="Piano F."/>
        </authorList>
    </citation>
    <scope>NUCLEOTIDE SEQUENCE [LARGE SCALE GENOMIC DNA]</scope>
    <source>
        <strain evidence="9">PF1309</strain>
    </source>
</reference>
<feature type="transmembrane region" description="Helical" evidence="7">
    <location>
        <begin position="147"/>
        <end position="170"/>
    </location>
</feature>
<evidence type="ECO:0000256" key="3">
    <source>
        <dbReference type="ARBA" id="ARBA00022989"/>
    </source>
</evidence>
<evidence type="ECO:0000313" key="10">
    <source>
        <dbReference type="Proteomes" id="UP000218231"/>
    </source>
</evidence>
<keyword evidence="7" id="KW-0012">Acyltransferase</keyword>
<comment type="catalytic activity">
    <reaction evidence="6">
        <text>L-cysteinyl-[protein] + hexadecanoyl-CoA = S-hexadecanoyl-L-cysteinyl-[protein] + CoA</text>
        <dbReference type="Rhea" id="RHEA:36683"/>
        <dbReference type="Rhea" id="RHEA-COMP:10131"/>
        <dbReference type="Rhea" id="RHEA-COMP:11032"/>
        <dbReference type="ChEBI" id="CHEBI:29950"/>
        <dbReference type="ChEBI" id="CHEBI:57287"/>
        <dbReference type="ChEBI" id="CHEBI:57379"/>
        <dbReference type="ChEBI" id="CHEBI:74151"/>
        <dbReference type="EC" id="2.3.1.225"/>
    </reaction>
    <physiologicalReaction direction="left-to-right" evidence="6">
        <dbReference type="Rhea" id="RHEA:36684"/>
    </physiologicalReaction>
</comment>
<keyword evidence="4 7" id="KW-0472">Membrane</keyword>
<dbReference type="InterPro" id="IPR001594">
    <property type="entry name" value="Palmitoyltrfase_DHHC"/>
</dbReference>
<evidence type="ECO:0000313" key="9">
    <source>
        <dbReference type="EMBL" id="PAV91790.1"/>
    </source>
</evidence>
<name>A0A2A2M035_9BILA</name>
<proteinExistence type="inferred from homology"/>